<dbReference type="OrthoDB" id="2019940at2759"/>
<dbReference type="AlphaFoldDB" id="A0A210QIW2"/>
<gene>
    <name evidence="1" type="ORF">KP79_PYT04921</name>
</gene>
<dbReference type="Proteomes" id="UP000242188">
    <property type="component" value="Unassembled WGS sequence"/>
</dbReference>
<comment type="caution">
    <text evidence="1">The sequence shown here is derived from an EMBL/GenBank/DDBJ whole genome shotgun (WGS) entry which is preliminary data.</text>
</comment>
<sequence length="153" mass="18325">MRDKLQDQLTDAHVRDQFSHSVDLLFFDKRHLVDRHKCVPSFHTAQQRMWRAFQLRGLISLETKYPIKRSESDDISKDQLLQVLFNSLKDRVPRVHKKDAMFEAYASVDFVDLHKLRDVLRSNCDLFDYDFSPSSIFNQSIPRKPPYRFFNFE</sequence>
<reference evidence="1 2" key="1">
    <citation type="journal article" date="2017" name="Nat. Ecol. Evol.">
        <title>Scallop genome provides insights into evolution of bilaterian karyotype and development.</title>
        <authorList>
            <person name="Wang S."/>
            <person name="Zhang J."/>
            <person name="Jiao W."/>
            <person name="Li J."/>
            <person name="Xun X."/>
            <person name="Sun Y."/>
            <person name="Guo X."/>
            <person name="Huan P."/>
            <person name="Dong B."/>
            <person name="Zhang L."/>
            <person name="Hu X."/>
            <person name="Sun X."/>
            <person name="Wang J."/>
            <person name="Zhao C."/>
            <person name="Wang Y."/>
            <person name="Wang D."/>
            <person name="Huang X."/>
            <person name="Wang R."/>
            <person name="Lv J."/>
            <person name="Li Y."/>
            <person name="Zhang Z."/>
            <person name="Liu B."/>
            <person name="Lu W."/>
            <person name="Hui Y."/>
            <person name="Liang J."/>
            <person name="Zhou Z."/>
            <person name="Hou R."/>
            <person name="Li X."/>
            <person name="Liu Y."/>
            <person name="Li H."/>
            <person name="Ning X."/>
            <person name="Lin Y."/>
            <person name="Zhao L."/>
            <person name="Xing Q."/>
            <person name="Dou J."/>
            <person name="Li Y."/>
            <person name="Mao J."/>
            <person name="Guo H."/>
            <person name="Dou H."/>
            <person name="Li T."/>
            <person name="Mu C."/>
            <person name="Jiang W."/>
            <person name="Fu Q."/>
            <person name="Fu X."/>
            <person name="Miao Y."/>
            <person name="Liu J."/>
            <person name="Yu Q."/>
            <person name="Li R."/>
            <person name="Liao H."/>
            <person name="Li X."/>
            <person name="Kong Y."/>
            <person name="Jiang Z."/>
            <person name="Chourrout D."/>
            <person name="Li R."/>
            <person name="Bao Z."/>
        </authorList>
    </citation>
    <scope>NUCLEOTIDE SEQUENCE [LARGE SCALE GENOMIC DNA]</scope>
    <source>
        <strain evidence="1 2">PY_sf001</strain>
    </source>
</reference>
<evidence type="ECO:0000313" key="1">
    <source>
        <dbReference type="EMBL" id="OWF48704.1"/>
    </source>
</evidence>
<evidence type="ECO:0000313" key="2">
    <source>
        <dbReference type="Proteomes" id="UP000242188"/>
    </source>
</evidence>
<proteinExistence type="predicted"/>
<name>A0A210QIW2_MIZYE</name>
<accession>A0A210QIW2</accession>
<protein>
    <submittedName>
        <fullName evidence="1">Uncharacterized protein</fullName>
    </submittedName>
</protein>
<keyword evidence="2" id="KW-1185">Reference proteome</keyword>
<organism evidence="1 2">
    <name type="scientific">Mizuhopecten yessoensis</name>
    <name type="common">Japanese scallop</name>
    <name type="synonym">Patinopecten yessoensis</name>
    <dbReference type="NCBI Taxonomy" id="6573"/>
    <lineage>
        <taxon>Eukaryota</taxon>
        <taxon>Metazoa</taxon>
        <taxon>Spiralia</taxon>
        <taxon>Lophotrochozoa</taxon>
        <taxon>Mollusca</taxon>
        <taxon>Bivalvia</taxon>
        <taxon>Autobranchia</taxon>
        <taxon>Pteriomorphia</taxon>
        <taxon>Pectinida</taxon>
        <taxon>Pectinoidea</taxon>
        <taxon>Pectinidae</taxon>
        <taxon>Mizuhopecten</taxon>
    </lineage>
</organism>
<dbReference type="EMBL" id="NEDP02003415">
    <property type="protein sequence ID" value="OWF48704.1"/>
    <property type="molecule type" value="Genomic_DNA"/>
</dbReference>